<organism evidence="2 3">
    <name type="scientific">Diplogelasinospora grovesii</name>
    <dbReference type="NCBI Taxonomy" id="303347"/>
    <lineage>
        <taxon>Eukaryota</taxon>
        <taxon>Fungi</taxon>
        <taxon>Dikarya</taxon>
        <taxon>Ascomycota</taxon>
        <taxon>Pezizomycotina</taxon>
        <taxon>Sordariomycetes</taxon>
        <taxon>Sordariomycetidae</taxon>
        <taxon>Sordariales</taxon>
        <taxon>Diplogelasinosporaceae</taxon>
        <taxon>Diplogelasinospora</taxon>
    </lineage>
</organism>
<feature type="domain" description="Protein kinase" evidence="1">
    <location>
        <begin position="1"/>
        <end position="177"/>
    </location>
</feature>
<accession>A0AAN6N1K5</accession>
<name>A0AAN6N1K5_9PEZI</name>
<dbReference type="Proteomes" id="UP001303473">
    <property type="component" value="Unassembled WGS sequence"/>
</dbReference>
<evidence type="ECO:0000259" key="1">
    <source>
        <dbReference type="PROSITE" id="PS50011"/>
    </source>
</evidence>
<keyword evidence="2" id="KW-0808">Transferase</keyword>
<dbReference type="Gene3D" id="1.10.510.10">
    <property type="entry name" value="Transferase(Phosphotransferase) domain 1"/>
    <property type="match status" value="1"/>
</dbReference>
<protein>
    <submittedName>
        <fullName evidence="2">Kinase-like domain protein</fullName>
    </submittedName>
</protein>
<comment type="caution">
    <text evidence="2">The sequence shown here is derived from an EMBL/GenBank/DDBJ whole genome shotgun (WGS) entry which is preliminary data.</text>
</comment>
<proteinExistence type="predicted"/>
<dbReference type="PROSITE" id="PS50011">
    <property type="entry name" value="PROTEIN_KINASE_DOM"/>
    <property type="match status" value="1"/>
</dbReference>
<keyword evidence="2" id="KW-0418">Kinase</keyword>
<dbReference type="AlphaFoldDB" id="A0AAN6N1K5"/>
<dbReference type="InterPro" id="IPR011009">
    <property type="entry name" value="Kinase-like_dom_sf"/>
</dbReference>
<dbReference type="InterPro" id="IPR000719">
    <property type="entry name" value="Prot_kinase_dom"/>
</dbReference>
<gene>
    <name evidence="2" type="ORF">QBC46DRAFT_366603</name>
</gene>
<dbReference type="GO" id="GO:0004672">
    <property type="term" value="F:protein kinase activity"/>
    <property type="evidence" value="ECO:0007669"/>
    <property type="project" value="InterPro"/>
</dbReference>
<reference evidence="3" key="1">
    <citation type="journal article" date="2023" name="Mol. Phylogenet. Evol.">
        <title>Genome-scale phylogeny and comparative genomics of the fungal order Sordariales.</title>
        <authorList>
            <person name="Hensen N."/>
            <person name="Bonometti L."/>
            <person name="Westerberg I."/>
            <person name="Brannstrom I.O."/>
            <person name="Guillou S."/>
            <person name="Cros-Aarteil S."/>
            <person name="Calhoun S."/>
            <person name="Haridas S."/>
            <person name="Kuo A."/>
            <person name="Mondo S."/>
            <person name="Pangilinan J."/>
            <person name="Riley R."/>
            <person name="LaButti K."/>
            <person name="Andreopoulos B."/>
            <person name="Lipzen A."/>
            <person name="Chen C."/>
            <person name="Yan M."/>
            <person name="Daum C."/>
            <person name="Ng V."/>
            <person name="Clum A."/>
            <person name="Steindorff A."/>
            <person name="Ohm R.A."/>
            <person name="Martin F."/>
            <person name="Silar P."/>
            <person name="Natvig D.O."/>
            <person name="Lalanne C."/>
            <person name="Gautier V."/>
            <person name="Ament-Velasquez S.L."/>
            <person name="Kruys A."/>
            <person name="Hutchinson M.I."/>
            <person name="Powell A.J."/>
            <person name="Barry K."/>
            <person name="Miller A.N."/>
            <person name="Grigoriev I.V."/>
            <person name="Debuchy R."/>
            <person name="Gladieux P."/>
            <person name="Hiltunen Thoren M."/>
            <person name="Johannesson H."/>
        </authorList>
    </citation>
    <scope>NUCLEOTIDE SEQUENCE [LARGE SCALE GENOMIC DNA]</scope>
    <source>
        <strain evidence="3">CBS 340.73</strain>
    </source>
</reference>
<evidence type="ECO:0000313" key="3">
    <source>
        <dbReference type="Proteomes" id="UP001303473"/>
    </source>
</evidence>
<dbReference type="SMART" id="SM00220">
    <property type="entry name" value="S_TKc"/>
    <property type="match status" value="1"/>
</dbReference>
<dbReference type="GO" id="GO:0005524">
    <property type="term" value="F:ATP binding"/>
    <property type="evidence" value="ECO:0007669"/>
    <property type="project" value="InterPro"/>
</dbReference>
<keyword evidence="3" id="KW-1185">Reference proteome</keyword>
<dbReference type="SUPFAM" id="SSF56112">
    <property type="entry name" value="Protein kinase-like (PK-like)"/>
    <property type="match status" value="1"/>
</dbReference>
<evidence type="ECO:0000313" key="2">
    <source>
        <dbReference type="EMBL" id="KAK3936911.1"/>
    </source>
</evidence>
<dbReference type="EMBL" id="MU853869">
    <property type="protein sequence ID" value="KAK3936911.1"/>
    <property type="molecule type" value="Genomic_DNA"/>
</dbReference>
<sequence length="177" mass="19843">MERLSHAHIIEYLGQQHFHTLSPEIFMPLREGSLTGLIKTTPIPDYSDFCLNVLRQMLSALDYLLADFELAHHRSLAITICGTGYFQAPELWPEKSKVSAPQSPKMDIWSLFVTMVAVDSRALEAKASQSKLEPIARLDPDRRASAAQMLVQFFEGRGLTTPRSKIPPIKPKADKAP</sequence>